<feature type="region of interest" description="Disordered" evidence="1">
    <location>
        <begin position="262"/>
        <end position="294"/>
    </location>
</feature>
<keyword evidence="3" id="KW-1185">Reference proteome</keyword>
<dbReference type="AlphaFoldDB" id="A0A9N9PTM9"/>
<evidence type="ECO:0000313" key="3">
    <source>
        <dbReference type="Proteomes" id="UP000696280"/>
    </source>
</evidence>
<proteinExistence type="predicted"/>
<dbReference type="EMBL" id="CAJVRL010000052">
    <property type="protein sequence ID" value="CAG8953677.1"/>
    <property type="molecule type" value="Genomic_DNA"/>
</dbReference>
<accession>A0A9N9PTM9</accession>
<evidence type="ECO:0000313" key="2">
    <source>
        <dbReference type="EMBL" id="CAG8953677.1"/>
    </source>
</evidence>
<name>A0A9N9PTM9_9HELO</name>
<comment type="caution">
    <text evidence="2">The sequence shown here is derived from an EMBL/GenBank/DDBJ whole genome shotgun (WGS) entry which is preliminary data.</text>
</comment>
<evidence type="ECO:0000256" key="1">
    <source>
        <dbReference type="SAM" id="MobiDB-lite"/>
    </source>
</evidence>
<protein>
    <submittedName>
        <fullName evidence="2">Uncharacterized protein</fullName>
    </submittedName>
</protein>
<gene>
    <name evidence="2" type="ORF">HYFRA_00006566</name>
</gene>
<sequence>MTPLKILDDYYLLPTGANISHVDKLLGRVVKNHVYPLTRYEPKLDFVPQNLIQGLMGNSNALESVKETSRKDEKSEARGKLTDLVGAHASSEEGQSATVSVYLLKTYDMTQIQPNFEALKQNPTYLASITALFEETRQMKLPMITKVLVCEDVEVATTEDAKSGAGLEATIPGTAIATQGAVHKGPLDGEIDFEHEKSRAIEKTKKISGGIIVGLAYTWVEKQPVQQQKKVKPKLIDRIKSWLRKKEDVGKYDIVVSDNEIGGPYMEAPGEEEVAGQIEGKKSEENSSCAPTIK</sequence>
<dbReference type="OrthoDB" id="3557417at2759"/>
<dbReference type="Proteomes" id="UP000696280">
    <property type="component" value="Unassembled WGS sequence"/>
</dbReference>
<reference evidence="2" key="1">
    <citation type="submission" date="2021-07" db="EMBL/GenBank/DDBJ databases">
        <authorList>
            <person name="Durling M."/>
        </authorList>
    </citation>
    <scope>NUCLEOTIDE SEQUENCE</scope>
</reference>
<organism evidence="2 3">
    <name type="scientific">Hymenoscyphus fraxineus</name>
    <dbReference type="NCBI Taxonomy" id="746836"/>
    <lineage>
        <taxon>Eukaryota</taxon>
        <taxon>Fungi</taxon>
        <taxon>Dikarya</taxon>
        <taxon>Ascomycota</taxon>
        <taxon>Pezizomycotina</taxon>
        <taxon>Leotiomycetes</taxon>
        <taxon>Helotiales</taxon>
        <taxon>Helotiaceae</taxon>
        <taxon>Hymenoscyphus</taxon>
    </lineage>
</organism>